<keyword evidence="1" id="KW-1133">Transmembrane helix</keyword>
<feature type="transmembrane region" description="Helical" evidence="1">
    <location>
        <begin position="84"/>
        <end position="106"/>
    </location>
</feature>
<gene>
    <name evidence="2" type="ORF">NCTC11214_04429</name>
</gene>
<organism evidence="2 3">
    <name type="scientific">Serratia odorifera</name>
    <dbReference type="NCBI Taxonomy" id="618"/>
    <lineage>
        <taxon>Bacteria</taxon>
        <taxon>Pseudomonadati</taxon>
        <taxon>Pseudomonadota</taxon>
        <taxon>Gammaproteobacteria</taxon>
        <taxon>Enterobacterales</taxon>
        <taxon>Yersiniaceae</taxon>
        <taxon>Serratia</taxon>
    </lineage>
</organism>
<feature type="transmembrane region" description="Helical" evidence="1">
    <location>
        <begin position="31"/>
        <end position="49"/>
    </location>
</feature>
<proteinExistence type="predicted"/>
<dbReference type="EMBL" id="LR134117">
    <property type="protein sequence ID" value="VDZ63344.1"/>
    <property type="molecule type" value="Genomic_DNA"/>
</dbReference>
<name>A0A3S4HS87_SEROD</name>
<accession>A0A3S4HS87</accession>
<sequence>MWLLEFSVLFTSVCYYFYIGRAIFPSLSKNTILFVALILLVAGVCSHQQMYTSAWIVMITSVFITLHGFNFLDRWEEINIDSLYISLALILIIVFMIHGLFGTVYFGG</sequence>
<evidence type="ECO:0000313" key="3">
    <source>
        <dbReference type="Proteomes" id="UP000281391"/>
    </source>
</evidence>
<reference evidence="2 3" key="1">
    <citation type="submission" date="2018-12" db="EMBL/GenBank/DDBJ databases">
        <authorList>
            <consortium name="Pathogen Informatics"/>
        </authorList>
    </citation>
    <scope>NUCLEOTIDE SEQUENCE [LARGE SCALE GENOMIC DNA]</scope>
    <source>
        <strain evidence="2 3">NCTC11214</strain>
    </source>
</reference>
<keyword evidence="1" id="KW-0472">Membrane</keyword>
<evidence type="ECO:0000313" key="2">
    <source>
        <dbReference type="EMBL" id="VDZ63344.1"/>
    </source>
</evidence>
<evidence type="ECO:0000256" key="1">
    <source>
        <dbReference type="SAM" id="Phobius"/>
    </source>
</evidence>
<feature type="transmembrane region" description="Helical" evidence="1">
    <location>
        <begin position="55"/>
        <end position="72"/>
    </location>
</feature>
<dbReference type="AlphaFoldDB" id="A0A3S4HS87"/>
<keyword evidence="1" id="KW-0812">Transmembrane</keyword>
<dbReference type="KEGG" id="sof:NCTC11214_04429"/>
<protein>
    <submittedName>
        <fullName evidence="2">Uncharacterized protein</fullName>
    </submittedName>
</protein>
<dbReference type="Proteomes" id="UP000281391">
    <property type="component" value="Chromosome"/>
</dbReference>